<dbReference type="Gene3D" id="3.40.50.1110">
    <property type="entry name" value="SGNH hydrolase"/>
    <property type="match status" value="1"/>
</dbReference>
<dbReference type="InterPro" id="IPR037460">
    <property type="entry name" value="SEST-like"/>
</dbReference>
<dbReference type="GO" id="GO:0019433">
    <property type="term" value="P:triglyceride catabolic process"/>
    <property type="evidence" value="ECO:0007669"/>
    <property type="project" value="TreeGrafter"/>
</dbReference>
<dbReference type="SUPFAM" id="SSF52266">
    <property type="entry name" value="SGNH hydrolase"/>
    <property type="match status" value="1"/>
</dbReference>
<dbReference type="GO" id="GO:0004806">
    <property type="term" value="F:triacylglycerol lipase activity"/>
    <property type="evidence" value="ECO:0007669"/>
    <property type="project" value="TreeGrafter"/>
</dbReference>
<evidence type="ECO:0000259" key="2">
    <source>
        <dbReference type="Pfam" id="PF13472"/>
    </source>
</evidence>
<dbReference type="PANTHER" id="PTHR37981">
    <property type="entry name" value="LIPASE 2"/>
    <property type="match status" value="1"/>
</dbReference>
<dbReference type="Pfam" id="PF13472">
    <property type="entry name" value="Lipase_GDSL_2"/>
    <property type="match status" value="1"/>
</dbReference>
<evidence type="ECO:0000313" key="3">
    <source>
        <dbReference type="EMBL" id="ALV42295.1"/>
    </source>
</evidence>
<feature type="disulfide bond" evidence="1">
    <location>
        <begin position="58"/>
        <end position="67"/>
    </location>
</feature>
<evidence type="ECO:0000256" key="1">
    <source>
        <dbReference type="PIRSR" id="PIRSR637460-2"/>
    </source>
</evidence>
<dbReference type="KEGG" id="psul:AU252_15025"/>
<sequence length="202" mass="20542">MIADNLRNVELTANAACSGWKTFQVRDAALLKVTGDTDIVTVTAGGNDLESIAILMACVPAPESVECATAQGVAIAKLTDGSLATGLGEIVAAIKSKSPTAKVVFTGYPLLFDPAHPFAGVANPLAGVLNQVIAGVAGGTGSTYVNVAPAFTGHGIGSADPWINYNPANPLDSANFHPNGEGYRHGYFASLASQDAFVVTAP</sequence>
<gene>
    <name evidence="3" type="ORF">AU252_15025</name>
</gene>
<protein>
    <recommendedName>
        <fullName evidence="2">SGNH hydrolase-type esterase domain-containing protein</fullName>
    </recommendedName>
</protein>
<keyword evidence="1" id="KW-1015">Disulfide bond</keyword>
<dbReference type="Proteomes" id="UP000065151">
    <property type="component" value="Chromosome"/>
</dbReference>
<evidence type="ECO:0000313" key="4">
    <source>
        <dbReference type="Proteomes" id="UP000065151"/>
    </source>
</evidence>
<dbReference type="PANTHER" id="PTHR37981:SF1">
    <property type="entry name" value="SGNH HYDROLASE-TYPE ESTERASE DOMAIN-CONTAINING PROTEIN"/>
    <property type="match status" value="1"/>
</dbReference>
<name>A0A0U3FTS7_9MICC</name>
<dbReference type="InterPro" id="IPR013830">
    <property type="entry name" value="SGNH_hydro"/>
</dbReference>
<dbReference type="AlphaFoldDB" id="A0A0U3FTS7"/>
<organism evidence="3">
    <name type="scientific">Pseudarthrobacter sulfonivorans</name>
    <dbReference type="NCBI Taxonomy" id="121292"/>
    <lineage>
        <taxon>Bacteria</taxon>
        <taxon>Bacillati</taxon>
        <taxon>Actinomycetota</taxon>
        <taxon>Actinomycetes</taxon>
        <taxon>Micrococcales</taxon>
        <taxon>Micrococcaceae</taxon>
        <taxon>Pseudarthrobacter</taxon>
    </lineage>
</organism>
<reference evidence="3 4" key="1">
    <citation type="submission" date="2015-12" db="EMBL/GenBank/DDBJ databases">
        <authorList>
            <person name="Shamseldin A."/>
            <person name="Moawad H."/>
            <person name="Abd El-Rahim W.M."/>
            <person name="Sadowsky M.J."/>
        </authorList>
    </citation>
    <scope>NUCLEOTIDE SEQUENCE [LARGE SCALE GENOMIC DNA]</scope>
    <source>
        <strain evidence="3 4">Ar51</strain>
    </source>
</reference>
<proteinExistence type="predicted"/>
<dbReference type="InterPro" id="IPR036514">
    <property type="entry name" value="SGNH_hydro_sf"/>
</dbReference>
<accession>A0A0U3FTS7</accession>
<dbReference type="STRING" id="121292.AU252_15025"/>
<dbReference type="EMBL" id="CP013747">
    <property type="protein sequence ID" value="ALV42295.1"/>
    <property type="molecule type" value="Genomic_DNA"/>
</dbReference>
<feature type="domain" description="SGNH hydrolase-type esterase" evidence="2">
    <location>
        <begin position="6"/>
        <end position="184"/>
    </location>
</feature>